<evidence type="ECO:0000313" key="4">
    <source>
        <dbReference type="Proteomes" id="UP000011910"/>
    </source>
</evidence>
<feature type="domain" description="DUF7282" evidence="2">
    <location>
        <begin position="157"/>
        <end position="264"/>
    </location>
</feature>
<dbReference type="Pfam" id="PF23951">
    <property type="entry name" value="DUF7282"/>
    <property type="match status" value="2"/>
</dbReference>
<proteinExistence type="predicted"/>
<feature type="signal peptide" evidence="1">
    <location>
        <begin position="1"/>
        <end position="23"/>
    </location>
</feature>
<evidence type="ECO:0000256" key="1">
    <source>
        <dbReference type="SAM" id="SignalP"/>
    </source>
</evidence>
<dbReference type="OrthoDB" id="1443059at2"/>
<protein>
    <recommendedName>
        <fullName evidence="2">DUF7282 domain-containing protein</fullName>
    </recommendedName>
</protein>
<evidence type="ECO:0000313" key="3">
    <source>
        <dbReference type="EMBL" id="EMR02991.1"/>
    </source>
</evidence>
<reference evidence="3 4" key="1">
    <citation type="journal article" date="2013" name="Genome Announc.">
        <title>Draft Genome Sequence of Cesiribacter andamanensis Strain AMV16T, Isolated from a Soil Sample from a Mud Volcano in the Andaman Islands, India.</title>
        <authorList>
            <person name="Shivaji S."/>
            <person name="Ara S."/>
            <person name="Begum Z."/>
            <person name="Srinivas T.N."/>
            <person name="Singh A."/>
            <person name="Kumar Pinnaka A."/>
        </authorList>
    </citation>
    <scope>NUCLEOTIDE SEQUENCE [LARGE SCALE GENOMIC DNA]</scope>
    <source>
        <strain evidence="3 4">AMV16</strain>
    </source>
</reference>
<keyword evidence="4" id="KW-1185">Reference proteome</keyword>
<organism evidence="3 4">
    <name type="scientific">Cesiribacter andamanensis AMV16</name>
    <dbReference type="NCBI Taxonomy" id="1279009"/>
    <lineage>
        <taxon>Bacteria</taxon>
        <taxon>Pseudomonadati</taxon>
        <taxon>Bacteroidota</taxon>
        <taxon>Cytophagia</taxon>
        <taxon>Cytophagales</taxon>
        <taxon>Cesiribacteraceae</taxon>
        <taxon>Cesiribacter</taxon>
    </lineage>
</organism>
<sequence length="269" mass="28786">MLRKHITRTFLAGGLLLSSALFSSCKDDDAPEMMMEPGGSLQVADQMLSANTIRVDAISMDKAGWVVVHKASAAGGPVVPDIISIPKQLPAGSSMDVAIMLREDVSLQEGETLWVMLHTDAGVMGTYEFDASTSVDAPLTDAQGNMVMQSIEVMSAAIIAQDQPISNNSVVIDEVRATVDGWLVIHNDNGMGEPVIPAIIGKTWVEAGTTTNVVVELDETNLQPGQKLFPMLHVDSPADGEYTFPENGDAPEVFGQNIIMVNFTVEEMP</sequence>
<evidence type="ECO:0000259" key="2">
    <source>
        <dbReference type="Pfam" id="PF23951"/>
    </source>
</evidence>
<accession>M7N6X9</accession>
<gene>
    <name evidence="3" type="ORF">ADICEAN_01898</name>
</gene>
<comment type="caution">
    <text evidence="3">The sequence shown here is derived from an EMBL/GenBank/DDBJ whole genome shotgun (WGS) entry which is preliminary data.</text>
</comment>
<name>M7N6X9_9BACT</name>
<dbReference type="EMBL" id="AODQ01000039">
    <property type="protein sequence ID" value="EMR02991.1"/>
    <property type="molecule type" value="Genomic_DNA"/>
</dbReference>
<feature type="chain" id="PRO_5004081717" description="DUF7282 domain-containing protein" evidence="1">
    <location>
        <begin position="24"/>
        <end position="269"/>
    </location>
</feature>
<feature type="domain" description="DUF7282" evidence="2">
    <location>
        <begin position="40"/>
        <end position="153"/>
    </location>
</feature>
<dbReference type="PROSITE" id="PS51257">
    <property type="entry name" value="PROKAR_LIPOPROTEIN"/>
    <property type="match status" value="1"/>
</dbReference>
<dbReference type="InterPro" id="IPR055706">
    <property type="entry name" value="Slg1/2_DUF7282"/>
</dbReference>
<dbReference type="STRING" id="1279009.ADICEAN_01898"/>
<keyword evidence="1" id="KW-0732">Signal</keyword>
<dbReference type="RefSeq" id="WP_009195294.1">
    <property type="nucleotide sequence ID" value="NZ_AODQ01000039.1"/>
</dbReference>
<dbReference type="AlphaFoldDB" id="M7N6X9"/>
<dbReference type="Proteomes" id="UP000011910">
    <property type="component" value="Unassembled WGS sequence"/>
</dbReference>